<sequence>MERILAISTLFPTDKLAHHGVFVFNRLKAMSALSNTEVTVCNPIPTSLLHKLMPRYRHQQSACKRRSVDGMHIYHPRYHTIPGYNKDKEHVSLTKAVLPFLMNLHKQHNFTRIDVHWTYPDLPLALAFAKASGLPCSLTLRGLEAFYLDDHDGRSDLIFEKIGEVDHLISLSQEMLDIANQSSSFKGGHVVTNGADTSRFSYFPISQARRELGLPRANVDVLIGVGSIIKRKGFHHIIEAITILNLEKRKHNPVRYYILGSAGLEGNFEAEVRKQIRRYESLTGREGDIVLAGNIENEKLPLWYNAATAFCLSSFGEGSPNVLTEALSCGCPAIASNVGAVPDIMERSATTGLLINNQKYATVTKAGEQWADKILSILKEPQSPCARQALADKMASYTWEWCAQRSLDVITSRSKDAA</sequence>
<dbReference type="PANTHER" id="PTHR12526:SF637">
    <property type="entry name" value="GLYCOSYLTRANSFERASE EPSF-RELATED"/>
    <property type="match status" value="1"/>
</dbReference>
<accession>A0AAC9NUA3</accession>
<dbReference type="Gene3D" id="3.40.50.2000">
    <property type="entry name" value="Glycogen Phosphorylase B"/>
    <property type="match status" value="2"/>
</dbReference>
<geneLocation type="plasmid" evidence="2">
    <name>pamcp48-600</name>
</geneLocation>
<reference evidence="1 2" key="1">
    <citation type="submission" date="2016-11" db="EMBL/GenBank/DDBJ databases">
        <title>Networking in microbes: conjugative elements and plasmids in the genus Alteromonas.</title>
        <authorList>
            <person name="Lopez-Perez M."/>
            <person name="Ramon-Marco N."/>
            <person name="Rodriguez-Valera F."/>
        </authorList>
    </citation>
    <scope>NUCLEOTIDE SEQUENCE [LARGE SCALE GENOMIC DNA]</scope>
    <source>
        <strain evidence="1 2">CP48</strain>
        <plasmid evidence="2">pamcp48-600</plasmid>
    </source>
</reference>
<name>A0AAC9NUA3_9ALTE</name>
<dbReference type="RefSeq" id="WP_071961018.1">
    <property type="nucleotide sequence ID" value="NZ_CP018025.1"/>
</dbReference>
<protein>
    <recommendedName>
        <fullName evidence="3">Glycosyl transferase family 1 domain-containing protein</fullName>
    </recommendedName>
</protein>
<proteinExistence type="predicted"/>
<dbReference type="Pfam" id="PF13692">
    <property type="entry name" value="Glyco_trans_1_4"/>
    <property type="match status" value="1"/>
</dbReference>
<evidence type="ECO:0000313" key="1">
    <source>
        <dbReference type="EMBL" id="APD92402.1"/>
    </source>
</evidence>
<dbReference type="EMBL" id="CP018025">
    <property type="protein sequence ID" value="APD92402.1"/>
    <property type="molecule type" value="Genomic_DNA"/>
</dbReference>
<dbReference type="Proteomes" id="UP000182101">
    <property type="component" value="Plasmid pAMCP48-600"/>
</dbReference>
<evidence type="ECO:0000313" key="2">
    <source>
        <dbReference type="Proteomes" id="UP000182101"/>
    </source>
</evidence>
<dbReference type="SUPFAM" id="SSF53756">
    <property type="entry name" value="UDP-Glycosyltransferase/glycogen phosphorylase"/>
    <property type="match status" value="1"/>
</dbReference>
<organism evidence="1 2">
    <name type="scientific">Alteromonas mediterranea</name>
    <dbReference type="NCBI Taxonomy" id="314275"/>
    <lineage>
        <taxon>Bacteria</taxon>
        <taxon>Pseudomonadati</taxon>
        <taxon>Pseudomonadota</taxon>
        <taxon>Gammaproteobacteria</taxon>
        <taxon>Alteromonadales</taxon>
        <taxon>Alteromonadaceae</taxon>
        <taxon>Alteromonas/Salinimonas group</taxon>
        <taxon>Alteromonas</taxon>
    </lineage>
</organism>
<evidence type="ECO:0008006" key="3">
    <source>
        <dbReference type="Google" id="ProtNLM"/>
    </source>
</evidence>
<gene>
    <name evidence="1" type="ORF">BM524_21105</name>
</gene>
<dbReference type="PANTHER" id="PTHR12526">
    <property type="entry name" value="GLYCOSYLTRANSFERASE"/>
    <property type="match status" value="1"/>
</dbReference>
<keyword evidence="1" id="KW-0614">Plasmid</keyword>
<dbReference type="AlphaFoldDB" id="A0AAC9NUA3"/>